<name>A0A2Z5QYA2_9MICC</name>
<proteinExistence type="predicted"/>
<gene>
    <name evidence="1" type="ORF">RA11412_0991</name>
</gene>
<dbReference type="EMBL" id="AP017895">
    <property type="protein sequence ID" value="BAV87290.1"/>
    <property type="molecule type" value="Genomic_DNA"/>
</dbReference>
<accession>A0A2Z5QYA2</accession>
<dbReference type="AlphaFoldDB" id="A0A2Z5QYA2"/>
<evidence type="ECO:0000313" key="1">
    <source>
        <dbReference type="EMBL" id="BAV87290.1"/>
    </source>
</evidence>
<dbReference type="KEGG" id="raj:RA11412_0991"/>
<sequence>MPRFLARRVPWLDFRGVRGFRPSACTVESVLGLLPSE</sequence>
<dbReference type="Proteomes" id="UP000250241">
    <property type="component" value="Chromosome"/>
</dbReference>
<protein>
    <submittedName>
        <fullName evidence="1">Uncharacterized protein</fullName>
    </submittedName>
</protein>
<evidence type="ECO:0000313" key="2">
    <source>
        <dbReference type="Proteomes" id="UP000250241"/>
    </source>
</evidence>
<keyword evidence="2" id="KW-1185">Reference proteome</keyword>
<reference evidence="1 2" key="1">
    <citation type="submission" date="2016-10" db="EMBL/GenBank/DDBJ databases">
        <title>Genome sequence of Rothia aeria strain JCM11412.</title>
        <authorList>
            <person name="Nambu T."/>
        </authorList>
    </citation>
    <scope>NUCLEOTIDE SEQUENCE [LARGE SCALE GENOMIC DNA]</scope>
    <source>
        <strain evidence="1 2">JCM 11412</strain>
    </source>
</reference>
<organism evidence="1 2">
    <name type="scientific">Rothia aeria</name>
    <dbReference type="NCBI Taxonomy" id="172042"/>
    <lineage>
        <taxon>Bacteria</taxon>
        <taxon>Bacillati</taxon>
        <taxon>Actinomycetota</taxon>
        <taxon>Actinomycetes</taxon>
        <taxon>Micrococcales</taxon>
        <taxon>Micrococcaceae</taxon>
        <taxon>Rothia</taxon>
    </lineage>
</organism>